<keyword evidence="4" id="KW-1185">Reference proteome</keyword>
<dbReference type="Proteomes" id="UP000694569">
    <property type="component" value="Unplaced"/>
</dbReference>
<name>A0A8C5WLG5_9ANUR</name>
<dbReference type="Ensembl" id="ENSLLET00000043345.1">
    <property type="protein sequence ID" value="ENSLLEP00000041674.1"/>
    <property type="gene ID" value="ENSLLEG00000026502.1"/>
</dbReference>
<dbReference type="AlphaFoldDB" id="A0A8C5WLG5"/>
<dbReference type="SUPFAM" id="SSF56436">
    <property type="entry name" value="C-type lectin-like"/>
    <property type="match status" value="1"/>
</dbReference>
<evidence type="ECO:0000256" key="1">
    <source>
        <dbReference type="SAM" id="MobiDB-lite"/>
    </source>
</evidence>
<dbReference type="Ensembl" id="ENSLLET00000048462.1">
    <property type="protein sequence ID" value="ENSLLEP00000046621.1"/>
    <property type="gene ID" value="ENSLLEG00000029531.1"/>
</dbReference>
<sequence length="266" mass="30208">MWLSSALQGNEVAVAEPPVINYPNNPQYIQDPQNHREPDEPWNEPPRVEQPQPPQRPPQIPQRPPQIPQLPAVEERTPPSSVHTHQEFQAALHLMALNAPLSGSMRSIRGVDFQCFEQARKAGLQGTYRAFLSSRLQDLYSIVRRADRQSVPIVNLRDDQLFNNWESLFSGSEAQMAPGARIYSFDGRDVLTDSTWPQKMIWHGSDAKGRRLSESYCETWRTEENPVTGQASSLLNRKLLEQNAQSCSKNFIVLCIENSFMSSAQK</sequence>
<dbReference type="InterPro" id="IPR016187">
    <property type="entry name" value="CTDL_fold"/>
</dbReference>
<accession>A0A8C5WLG5</accession>
<dbReference type="GeneTree" id="ENSGT00940000158212"/>
<feature type="region of interest" description="Disordered" evidence="1">
    <location>
        <begin position="1"/>
        <end position="82"/>
    </location>
</feature>
<dbReference type="Gene3D" id="3.10.100.10">
    <property type="entry name" value="Mannose-Binding Protein A, subunit A"/>
    <property type="match status" value="1"/>
</dbReference>
<evidence type="ECO:0000313" key="3">
    <source>
        <dbReference type="Ensembl" id="ENSLLEP00000046621.1"/>
    </source>
</evidence>
<dbReference type="InterPro" id="IPR010515">
    <property type="entry name" value="Collagenase_NC10/endostatin"/>
</dbReference>
<feature type="domain" description="Collagenase NC10/endostatin" evidence="2">
    <location>
        <begin position="92"/>
        <end position="261"/>
    </location>
</feature>
<dbReference type="Pfam" id="PF06482">
    <property type="entry name" value="Endostatin"/>
    <property type="match status" value="1"/>
</dbReference>
<dbReference type="InterPro" id="IPR016186">
    <property type="entry name" value="C-type_lectin-like/link_sf"/>
</dbReference>
<organism evidence="3 4">
    <name type="scientific">Leptobrachium leishanense</name>
    <name type="common">Leishan spiny toad</name>
    <dbReference type="NCBI Taxonomy" id="445787"/>
    <lineage>
        <taxon>Eukaryota</taxon>
        <taxon>Metazoa</taxon>
        <taxon>Chordata</taxon>
        <taxon>Craniata</taxon>
        <taxon>Vertebrata</taxon>
        <taxon>Euteleostomi</taxon>
        <taxon>Amphibia</taxon>
        <taxon>Batrachia</taxon>
        <taxon>Anura</taxon>
        <taxon>Pelobatoidea</taxon>
        <taxon>Megophryidae</taxon>
        <taxon>Leptobrachium</taxon>
    </lineage>
</organism>
<proteinExistence type="predicted"/>
<reference evidence="3" key="1">
    <citation type="submission" date="2025-05" db="UniProtKB">
        <authorList>
            <consortium name="Ensembl"/>
        </authorList>
    </citation>
    <scope>IDENTIFICATION</scope>
</reference>
<feature type="compositionally biased region" description="Polar residues" evidence="1">
    <location>
        <begin position="22"/>
        <end position="32"/>
    </location>
</feature>
<protein>
    <recommendedName>
        <fullName evidence="2">Collagenase NC10/endostatin domain-containing protein</fullName>
    </recommendedName>
</protein>
<evidence type="ECO:0000259" key="2">
    <source>
        <dbReference type="Pfam" id="PF06482"/>
    </source>
</evidence>
<evidence type="ECO:0000313" key="4">
    <source>
        <dbReference type="Proteomes" id="UP000694569"/>
    </source>
</evidence>
<feature type="compositionally biased region" description="Pro residues" evidence="1">
    <location>
        <begin position="51"/>
        <end position="68"/>
    </location>
</feature>
<dbReference type="CDD" id="cd00247">
    <property type="entry name" value="Endostatin-like"/>
    <property type="match status" value="1"/>
</dbReference>
<dbReference type="OrthoDB" id="5983381at2759"/>
<dbReference type="FunFam" id="3.10.100.10:FF:000008">
    <property type="entry name" value="collagen alpha-1(XVIII) chain isoform X1"/>
    <property type="match status" value="1"/>
</dbReference>